<sequence length="87" mass="9143">CKVARKASFSSPFQRSNTIIGLQMAMVILDSEYFTLFAPTRSSKSSSSGGGDGGGGGGYRLTFTAKRKRGARFTGPSPGDNSGVYHD</sequence>
<gene>
    <name evidence="2" type="ORF">K0M31_016462</name>
</gene>
<keyword evidence="3" id="KW-1185">Reference proteome</keyword>
<comment type="caution">
    <text evidence="2">The sequence shown here is derived from an EMBL/GenBank/DDBJ whole genome shotgun (WGS) entry which is preliminary data.</text>
</comment>
<proteinExistence type="predicted"/>
<feature type="compositionally biased region" description="Gly residues" evidence="1">
    <location>
        <begin position="48"/>
        <end position="59"/>
    </location>
</feature>
<evidence type="ECO:0000256" key="1">
    <source>
        <dbReference type="SAM" id="MobiDB-lite"/>
    </source>
</evidence>
<feature type="non-terminal residue" evidence="2">
    <location>
        <position position="1"/>
    </location>
</feature>
<dbReference type="EMBL" id="JAHYIQ010000005">
    <property type="protein sequence ID" value="KAK1132354.1"/>
    <property type="molecule type" value="Genomic_DNA"/>
</dbReference>
<reference evidence="2" key="1">
    <citation type="submission" date="2021-10" db="EMBL/GenBank/DDBJ databases">
        <title>Melipona bicolor Genome sequencing and assembly.</title>
        <authorList>
            <person name="Araujo N.S."/>
            <person name="Arias M.C."/>
        </authorList>
    </citation>
    <scope>NUCLEOTIDE SEQUENCE</scope>
    <source>
        <strain evidence="2">USP_2M_L1-L4_2017</strain>
        <tissue evidence="2">Whole body</tissue>
    </source>
</reference>
<evidence type="ECO:0000313" key="3">
    <source>
        <dbReference type="Proteomes" id="UP001177670"/>
    </source>
</evidence>
<name>A0AA40G7H0_9HYME</name>
<feature type="region of interest" description="Disordered" evidence="1">
    <location>
        <begin position="40"/>
        <end position="87"/>
    </location>
</feature>
<organism evidence="2 3">
    <name type="scientific">Melipona bicolor</name>
    <dbReference type="NCBI Taxonomy" id="60889"/>
    <lineage>
        <taxon>Eukaryota</taxon>
        <taxon>Metazoa</taxon>
        <taxon>Ecdysozoa</taxon>
        <taxon>Arthropoda</taxon>
        <taxon>Hexapoda</taxon>
        <taxon>Insecta</taxon>
        <taxon>Pterygota</taxon>
        <taxon>Neoptera</taxon>
        <taxon>Endopterygota</taxon>
        <taxon>Hymenoptera</taxon>
        <taxon>Apocrita</taxon>
        <taxon>Aculeata</taxon>
        <taxon>Apoidea</taxon>
        <taxon>Anthophila</taxon>
        <taxon>Apidae</taxon>
        <taxon>Melipona</taxon>
    </lineage>
</organism>
<feature type="non-terminal residue" evidence="2">
    <location>
        <position position="87"/>
    </location>
</feature>
<dbReference type="AlphaFoldDB" id="A0AA40G7H0"/>
<evidence type="ECO:0000313" key="2">
    <source>
        <dbReference type="EMBL" id="KAK1132354.1"/>
    </source>
</evidence>
<dbReference type="Proteomes" id="UP001177670">
    <property type="component" value="Unassembled WGS sequence"/>
</dbReference>
<protein>
    <submittedName>
        <fullName evidence="2">Uncharacterized protein</fullName>
    </submittedName>
</protein>
<accession>A0AA40G7H0</accession>